<feature type="compositionally biased region" description="Basic and acidic residues" evidence="1">
    <location>
        <begin position="1"/>
        <end position="12"/>
    </location>
</feature>
<organism evidence="2 3">
    <name type="scientific">Salix udensis</name>
    <dbReference type="NCBI Taxonomy" id="889485"/>
    <lineage>
        <taxon>Eukaryota</taxon>
        <taxon>Viridiplantae</taxon>
        <taxon>Streptophyta</taxon>
        <taxon>Embryophyta</taxon>
        <taxon>Tracheophyta</taxon>
        <taxon>Spermatophyta</taxon>
        <taxon>Magnoliopsida</taxon>
        <taxon>eudicotyledons</taxon>
        <taxon>Gunneridae</taxon>
        <taxon>Pentapetalae</taxon>
        <taxon>rosids</taxon>
        <taxon>fabids</taxon>
        <taxon>Malpighiales</taxon>
        <taxon>Salicaceae</taxon>
        <taxon>Saliceae</taxon>
        <taxon>Salix</taxon>
    </lineage>
</organism>
<dbReference type="Proteomes" id="UP001162972">
    <property type="component" value="Chromosome 7"/>
</dbReference>
<evidence type="ECO:0000313" key="3">
    <source>
        <dbReference type="Proteomes" id="UP001162972"/>
    </source>
</evidence>
<reference evidence="2 3" key="1">
    <citation type="journal article" date="2023" name="Int. J. Mol. Sci.">
        <title>De Novo Assembly and Annotation of 11 Diverse Shrub Willow (Salix) Genomes Reveals Novel Gene Organization in Sex-Linked Regions.</title>
        <authorList>
            <person name="Hyden B."/>
            <person name="Feng K."/>
            <person name="Yates T.B."/>
            <person name="Jawdy S."/>
            <person name="Cereghino C."/>
            <person name="Smart L.B."/>
            <person name="Muchero W."/>
        </authorList>
    </citation>
    <scope>NUCLEOTIDE SEQUENCE [LARGE SCALE GENOMIC DNA]</scope>
    <source>
        <tissue evidence="2">Shoot tip</tissue>
    </source>
</reference>
<dbReference type="AlphaFoldDB" id="A0AAD6K9F3"/>
<proteinExistence type="predicted"/>
<comment type="caution">
    <text evidence="2">The sequence shown here is derived from an EMBL/GenBank/DDBJ whole genome shotgun (WGS) entry which is preliminary data.</text>
</comment>
<sequence length="49" mass="6036">MENVRPRHESSRKQTSHKKNPQDWTMKIRHFFFVLYPWFLQGFRASLTA</sequence>
<gene>
    <name evidence="2" type="ORF">OIU84_029492</name>
</gene>
<protein>
    <submittedName>
        <fullName evidence="2">Uncharacterized protein</fullName>
    </submittedName>
</protein>
<evidence type="ECO:0000313" key="2">
    <source>
        <dbReference type="EMBL" id="KAJ6419393.1"/>
    </source>
</evidence>
<feature type="region of interest" description="Disordered" evidence="1">
    <location>
        <begin position="1"/>
        <end position="21"/>
    </location>
</feature>
<evidence type="ECO:0000256" key="1">
    <source>
        <dbReference type="SAM" id="MobiDB-lite"/>
    </source>
</evidence>
<keyword evidence="3" id="KW-1185">Reference proteome</keyword>
<accession>A0AAD6K9F3</accession>
<dbReference type="EMBL" id="JAPFFJ010000009">
    <property type="protein sequence ID" value="KAJ6419393.1"/>
    <property type="molecule type" value="Genomic_DNA"/>
</dbReference>
<name>A0AAD6K9F3_9ROSI</name>